<dbReference type="HOGENOM" id="CLU_085711_4_1_6"/>
<dbReference type="OrthoDB" id="6169313at2"/>
<dbReference type="Gene3D" id="3.40.630.30">
    <property type="match status" value="1"/>
</dbReference>
<organism evidence="10 11">
    <name type="scientific">Rahnella aquatilis (strain ATCC 33071 / DSM 4594 / JCM 1683 / NBRC 105701 / NCIMB 13365 / CIP 78.65)</name>
    <dbReference type="NCBI Taxonomy" id="745277"/>
    <lineage>
        <taxon>Bacteria</taxon>
        <taxon>Pseudomonadati</taxon>
        <taxon>Pseudomonadota</taxon>
        <taxon>Gammaproteobacteria</taxon>
        <taxon>Enterobacterales</taxon>
        <taxon>Yersiniaceae</taxon>
        <taxon>Rahnella</taxon>
    </lineage>
</organism>
<dbReference type="KEGG" id="raq:Rahaq2_2658"/>
<gene>
    <name evidence="10" type="ordered locus">Rahaq2_2658</name>
</gene>
<proteinExistence type="inferred from homology"/>
<keyword evidence="11" id="KW-1185">Reference proteome</keyword>
<dbReference type="Proteomes" id="UP000009010">
    <property type="component" value="Chromosome"/>
</dbReference>
<dbReference type="PRINTS" id="PR01549">
    <property type="entry name" value="AUTOINDCRSYN"/>
</dbReference>
<dbReference type="PANTHER" id="PTHR39322:SF1">
    <property type="entry name" value="ISOVALERYL-HOMOSERINE LACTONE SYNTHASE"/>
    <property type="match status" value="1"/>
</dbReference>
<evidence type="ECO:0000256" key="4">
    <source>
        <dbReference type="ARBA" id="ARBA00022679"/>
    </source>
</evidence>
<dbReference type="STRING" id="745277.Rahaq2_2658"/>
<comment type="catalytic activity">
    <reaction evidence="7 9">
        <text>a fatty acyl-[ACP] + S-adenosyl-L-methionine = an N-acyl-L-homoserine lactone + S-methyl-5'-thioadenosine + holo-[ACP] + H(+)</text>
        <dbReference type="Rhea" id="RHEA:10096"/>
        <dbReference type="Rhea" id="RHEA-COMP:9685"/>
        <dbReference type="Rhea" id="RHEA-COMP:14125"/>
        <dbReference type="ChEBI" id="CHEBI:15378"/>
        <dbReference type="ChEBI" id="CHEBI:17509"/>
        <dbReference type="ChEBI" id="CHEBI:55474"/>
        <dbReference type="ChEBI" id="CHEBI:59789"/>
        <dbReference type="ChEBI" id="CHEBI:64479"/>
        <dbReference type="ChEBI" id="CHEBI:138651"/>
        <dbReference type="EC" id="2.3.1.184"/>
    </reaction>
</comment>
<protein>
    <recommendedName>
        <fullName evidence="2 9">Acyl-homoserine-lactone synthase</fullName>
        <ecNumber evidence="1 9">2.3.1.184</ecNumber>
    </recommendedName>
    <alternativeName>
        <fullName evidence="9">Autoinducer synthesis protein</fullName>
    </alternativeName>
</protein>
<evidence type="ECO:0000256" key="1">
    <source>
        <dbReference type="ARBA" id="ARBA00012340"/>
    </source>
</evidence>
<dbReference type="PANTHER" id="PTHR39322">
    <property type="entry name" value="ACYL-HOMOSERINE-LACTONE SYNTHASE"/>
    <property type="match status" value="1"/>
</dbReference>
<dbReference type="EC" id="2.3.1.184" evidence="1 9"/>
<evidence type="ECO:0000256" key="3">
    <source>
        <dbReference type="ARBA" id="ARBA00022654"/>
    </source>
</evidence>
<sequence>MNIELCTINDLIKNDFFFKCRCEVFSKRLNWDVIVNNGKEYDQYDNENATYIIIFSNYNIIASVRLIETKHPHLLTGSFNNYFSSKSDSTIEATRFFVRKNLTSSKEPICQILFSSMIEYCITKGHSSIMAIVGSGMNKLLNKYGWTHEIIEECIIDDKTAYLVSLPISLDTCKKIKVNASIDPCKYFIPSVK</sequence>
<dbReference type="EMBL" id="CP003244">
    <property type="protein sequence ID" value="AEX52507.1"/>
    <property type="molecule type" value="Genomic_DNA"/>
</dbReference>
<dbReference type="Pfam" id="PF00765">
    <property type="entry name" value="Autoind_synth"/>
    <property type="match status" value="1"/>
</dbReference>
<dbReference type="PROSITE" id="PS51187">
    <property type="entry name" value="AUTOINDUCER_SYNTH_2"/>
    <property type="match status" value="1"/>
</dbReference>
<comment type="similarity">
    <text evidence="8 9">Belongs to the autoinducer synthase family.</text>
</comment>
<evidence type="ECO:0000256" key="5">
    <source>
        <dbReference type="ARBA" id="ARBA00022691"/>
    </source>
</evidence>
<dbReference type="SUPFAM" id="SSF55729">
    <property type="entry name" value="Acyl-CoA N-acyltransferases (Nat)"/>
    <property type="match status" value="1"/>
</dbReference>
<dbReference type="InterPro" id="IPR016181">
    <property type="entry name" value="Acyl_CoA_acyltransferase"/>
</dbReference>
<dbReference type="GO" id="GO:0009372">
    <property type="term" value="P:quorum sensing"/>
    <property type="evidence" value="ECO:0007669"/>
    <property type="project" value="UniProtKB-UniRule"/>
</dbReference>
<evidence type="ECO:0000256" key="7">
    <source>
        <dbReference type="ARBA" id="ARBA00048576"/>
    </source>
</evidence>
<reference evidence="10 11" key="1">
    <citation type="journal article" date="2012" name="J. Bacteriol.">
        <title>Complete Genome Sequence of Rahnella aquatilis CIP 78.65.</title>
        <authorList>
            <person name="Martinez R.J."/>
            <person name="Bruce D."/>
            <person name="Detter C."/>
            <person name="Goodwin L.A."/>
            <person name="Han J."/>
            <person name="Han C.S."/>
            <person name="Held B."/>
            <person name="Land M.L."/>
            <person name="Mikhailova N."/>
            <person name="Nolan M."/>
            <person name="Pennacchio L."/>
            <person name="Pitluck S."/>
            <person name="Tapia R."/>
            <person name="Woyke T."/>
            <person name="Sobecky P.A."/>
        </authorList>
    </citation>
    <scope>NUCLEOTIDE SEQUENCE [LARGE SCALE GENOMIC DNA]</scope>
    <source>
        <strain evidence="11">ATCC 33071 / DSM 4594 / JCM 1683 / NBRC 105701 / NCIMB 13365 / CIP 78.65</strain>
    </source>
</reference>
<evidence type="ECO:0000256" key="6">
    <source>
        <dbReference type="ARBA" id="ARBA00022929"/>
    </source>
</evidence>
<evidence type="ECO:0000313" key="10">
    <source>
        <dbReference type="EMBL" id="AEX52507.1"/>
    </source>
</evidence>
<dbReference type="GO" id="GO:0061579">
    <property type="term" value="F:N-acyl homoserine lactone synthase activity"/>
    <property type="evidence" value="ECO:0007669"/>
    <property type="project" value="UniProtKB-UniRule"/>
</dbReference>
<evidence type="ECO:0000256" key="8">
    <source>
        <dbReference type="PROSITE-ProRule" id="PRU00533"/>
    </source>
</evidence>
<evidence type="ECO:0000256" key="9">
    <source>
        <dbReference type="RuleBase" id="RU361135"/>
    </source>
</evidence>
<evidence type="ECO:0000256" key="2">
    <source>
        <dbReference type="ARBA" id="ARBA00018768"/>
    </source>
</evidence>
<name>H2IQY4_RAHAC</name>
<dbReference type="AlphaFoldDB" id="H2IQY4"/>
<dbReference type="GO" id="GO:0007165">
    <property type="term" value="P:signal transduction"/>
    <property type="evidence" value="ECO:0007669"/>
    <property type="project" value="TreeGrafter"/>
</dbReference>
<dbReference type="eggNOG" id="COG3916">
    <property type="taxonomic scope" value="Bacteria"/>
</dbReference>
<evidence type="ECO:0000313" key="11">
    <source>
        <dbReference type="Proteomes" id="UP000009010"/>
    </source>
</evidence>
<keyword evidence="3 8" id="KW-0673">Quorum sensing</keyword>
<keyword evidence="4 9" id="KW-0808">Transferase</keyword>
<reference evidence="11" key="2">
    <citation type="submission" date="2012-01" db="EMBL/GenBank/DDBJ databases">
        <title>Complete sequence of chromosome of Rahnella aquatilis CIP 78.65.</title>
        <authorList>
            <person name="Lucas S."/>
            <person name="Han J."/>
            <person name="Lapidus A."/>
            <person name="Cheng J.-F."/>
            <person name="Goodwin L."/>
            <person name="Pitluck S."/>
            <person name="Peters L."/>
            <person name="Ovchinnikova G."/>
            <person name="Held B."/>
            <person name="Detter J.C."/>
            <person name="Han C."/>
            <person name="Tapia R."/>
            <person name="Land M."/>
            <person name="Hauser L."/>
            <person name="Kyrpides N."/>
            <person name="Ivanova N."/>
            <person name="Pagani I."/>
            <person name="Sobecky P."/>
            <person name="Martinez R."/>
            <person name="Woyke T."/>
        </authorList>
    </citation>
    <scope>NUCLEOTIDE SEQUENCE [LARGE SCALE GENOMIC DNA]</scope>
    <source>
        <strain evidence="11">ATCC 33071 / DSM 4594 / JCM 1683 / NBRC 105701 / NCIMB 13365 / CIP 78.65</strain>
    </source>
</reference>
<dbReference type="InterPro" id="IPR001690">
    <property type="entry name" value="Autoind_synthase"/>
</dbReference>
<accession>H2IQY4</accession>
<keyword evidence="5 9" id="KW-0949">S-adenosyl-L-methionine</keyword>
<dbReference type="RefSeq" id="WP_015697656.1">
    <property type="nucleotide sequence ID" value="NC_016818.1"/>
</dbReference>
<keyword evidence="6 8" id="KW-0071">Autoinducer synthesis</keyword>